<dbReference type="Proteomes" id="UP000646827">
    <property type="component" value="Unassembled WGS sequence"/>
</dbReference>
<dbReference type="EMBL" id="JAEPRB010000045">
    <property type="protein sequence ID" value="KAG2224284.1"/>
    <property type="molecule type" value="Genomic_DNA"/>
</dbReference>
<gene>
    <name evidence="1" type="ORF">INT45_012852</name>
</gene>
<proteinExistence type="predicted"/>
<dbReference type="OrthoDB" id="2393881at2759"/>
<organism evidence="1 2">
    <name type="scientific">Circinella minor</name>
    <dbReference type="NCBI Taxonomy" id="1195481"/>
    <lineage>
        <taxon>Eukaryota</taxon>
        <taxon>Fungi</taxon>
        <taxon>Fungi incertae sedis</taxon>
        <taxon>Mucoromycota</taxon>
        <taxon>Mucoromycotina</taxon>
        <taxon>Mucoromycetes</taxon>
        <taxon>Mucorales</taxon>
        <taxon>Lichtheimiaceae</taxon>
        <taxon>Circinella</taxon>
    </lineage>
</organism>
<sequence length="133" mass="15224">MKIRILLALIKNPKSFKNITLLLDGHDSSISYDKPNISVQKWWSYKLKASGIRTQVVSDINDMVISVSYSDLCGKVNDGMMFLNMKLYNKILKQDCVAIDGGYTLFIKQFEDLCNNKGCDLDDNNFFILLEKK</sequence>
<evidence type="ECO:0000313" key="1">
    <source>
        <dbReference type="EMBL" id="KAG2224284.1"/>
    </source>
</evidence>
<reference evidence="1 2" key="1">
    <citation type="submission" date="2020-12" db="EMBL/GenBank/DDBJ databases">
        <title>Metabolic potential, ecology and presence of endohyphal bacteria is reflected in genomic diversity of Mucoromycotina.</title>
        <authorList>
            <person name="Muszewska A."/>
            <person name="Okrasinska A."/>
            <person name="Steczkiewicz K."/>
            <person name="Drgas O."/>
            <person name="Orlowska M."/>
            <person name="Perlinska-Lenart U."/>
            <person name="Aleksandrzak-Piekarczyk T."/>
            <person name="Szatraj K."/>
            <person name="Zielenkiewicz U."/>
            <person name="Pilsyk S."/>
            <person name="Malc E."/>
            <person name="Mieczkowski P."/>
            <person name="Kruszewska J.S."/>
            <person name="Biernat P."/>
            <person name="Pawlowska J."/>
        </authorList>
    </citation>
    <scope>NUCLEOTIDE SEQUENCE [LARGE SCALE GENOMIC DNA]</scope>
    <source>
        <strain evidence="1 2">CBS 142.35</strain>
    </source>
</reference>
<dbReference type="AlphaFoldDB" id="A0A8H7S7Q4"/>
<keyword evidence="2" id="KW-1185">Reference proteome</keyword>
<name>A0A8H7S7Q4_9FUNG</name>
<evidence type="ECO:0000313" key="2">
    <source>
        <dbReference type="Proteomes" id="UP000646827"/>
    </source>
</evidence>
<accession>A0A8H7S7Q4</accession>
<protein>
    <submittedName>
        <fullName evidence="1">Uncharacterized protein</fullName>
    </submittedName>
</protein>
<comment type="caution">
    <text evidence="1">The sequence shown here is derived from an EMBL/GenBank/DDBJ whole genome shotgun (WGS) entry which is preliminary data.</text>
</comment>